<feature type="non-terminal residue" evidence="13">
    <location>
        <position position="1"/>
    </location>
</feature>
<keyword evidence="4" id="KW-0812">Transmembrane</keyword>
<feature type="active site" evidence="10">
    <location>
        <position position="25"/>
    </location>
</feature>
<dbReference type="GO" id="GO:0042720">
    <property type="term" value="C:mitochondrial inner membrane peptidase complex"/>
    <property type="evidence" value="ECO:0007669"/>
    <property type="project" value="InterPro"/>
</dbReference>
<evidence type="ECO:0000259" key="12">
    <source>
        <dbReference type="Pfam" id="PF10502"/>
    </source>
</evidence>
<dbReference type="NCBIfam" id="TIGR02227">
    <property type="entry name" value="sigpep_I_bact"/>
    <property type="match status" value="1"/>
</dbReference>
<dbReference type="GO" id="GO:0006627">
    <property type="term" value="P:protein processing involved in protein targeting to mitochondrion"/>
    <property type="evidence" value="ECO:0007669"/>
    <property type="project" value="InterPro"/>
</dbReference>
<dbReference type="EC" id="3.4.21.-" evidence="11"/>
<dbReference type="OrthoDB" id="9996127at2759"/>
<accession>A0A6A6J617</accession>
<dbReference type="SUPFAM" id="SSF51306">
    <property type="entry name" value="LexA/Signal peptidase"/>
    <property type="match status" value="1"/>
</dbReference>
<comment type="similarity">
    <text evidence="2">Belongs to the peptidase S26 family. IMP2 subfamily.</text>
</comment>
<keyword evidence="7" id="KW-1133">Transmembrane helix</keyword>
<evidence type="ECO:0000313" key="14">
    <source>
        <dbReference type="Proteomes" id="UP000800097"/>
    </source>
</evidence>
<protein>
    <recommendedName>
        <fullName evidence="11">Mitochondrial inner membrane protease subunit</fullName>
        <ecNumber evidence="11">3.4.21.-</ecNumber>
    </recommendedName>
</protein>
<dbReference type="CDD" id="cd06530">
    <property type="entry name" value="S26_SPase_I"/>
    <property type="match status" value="1"/>
</dbReference>
<evidence type="ECO:0000256" key="10">
    <source>
        <dbReference type="PIRSR" id="PIRSR600223-1"/>
    </source>
</evidence>
<dbReference type="InterPro" id="IPR036286">
    <property type="entry name" value="LexA/Signal_pep-like_sf"/>
</dbReference>
<evidence type="ECO:0000256" key="7">
    <source>
        <dbReference type="ARBA" id="ARBA00022989"/>
    </source>
</evidence>
<keyword evidence="14" id="KW-1185">Reference proteome</keyword>
<evidence type="ECO:0000256" key="4">
    <source>
        <dbReference type="ARBA" id="ARBA00022692"/>
    </source>
</evidence>
<evidence type="ECO:0000256" key="8">
    <source>
        <dbReference type="ARBA" id="ARBA00023128"/>
    </source>
</evidence>
<keyword evidence="9" id="KW-0472">Membrane</keyword>
<evidence type="ECO:0000256" key="1">
    <source>
        <dbReference type="ARBA" id="ARBA00004434"/>
    </source>
</evidence>
<evidence type="ECO:0000256" key="5">
    <source>
        <dbReference type="ARBA" id="ARBA00022792"/>
    </source>
</evidence>
<evidence type="ECO:0000256" key="9">
    <source>
        <dbReference type="ARBA" id="ARBA00023136"/>
    </source>
</evidence>
<keyword evidence="5 11" id="KW-0999">Mitochondrion inner membrane</keyword>
<comment type="subcellular location">
    <subcellularLocation>
        <location evidence="1">Mitochondrion inner membrane</location>
        <topology evidence="1">Single-pass membrane protein</topology>
    </subcellularLocation>
</comment>
<organism evidence="13 14">
    <name type="scientific">Westerdykella ornata</name>
    <dbReference type="NCBI Taxonomy" id="318751"/>
    <lineage>
        <taxon>Eukaryota</taxon>
        <taxon>Fungi</taxon>
        <taxon>Dikarya</taxon>
        <taxon>Ascomycota</taxon>
        <taxon>Pezizomycotina</taxon>
        <taxon>Dothideomycetes</taxon>
        <taxon>Pleosporomycetidae</taxon>
        <taxon>Pleosporales</taxon>
        <taxon>Sporormiaceae</taxon>
        <taxon>Westerdykella</taxon>
    </lineage>
</organism>
<dbReference type="Proteomes" id="UP000800097">
    <property type="component" value="Unassembled WGS sequence"/>
</dbReference>
<evidence type="ECO:0000256" key="2">
    <source>
        <dbReference type="ARBA" id="ARBA00007066"/>
    </source>
</evidence>
<feature type="domain" description="Peptidase S26" evidence="12">
    <location>
        <begin position="3"/>
        <end position="156"/>
    </location>
</feature>
<gene>
    <name evidence="13" type="ORF">EI97DRAFT_351763</name>
</gene>
<dbReference type="PANTHER" id="PTHR46041:SF2">
    <property type="entry name" value="MITOCHONDRIAL INNER MEMBRANE PROTEASE SUBUNIT 2"/>
    <property type="match status" value="1"/>
</dbReference>
<dbReference type="PANTHER" id="PTHR46041">
    <property type="entry name" value="MITOCHONDRIAL INNER MEMBRANE PROTEASE SUBUNIT 2"/>
    <property type="match status" value="1"/>
</dbReference>
<keyword evidence="6 11" id="KW-0378">Hydrolase</keyword>
<name>A0A6A6J617_WESOR</name>
<dbReference type="Gene3D" id="2.10.109.10">
    <property type="entry name" value="Umud Fragment, subunit A"/>
    <property type="match status" value="1"/>
</dbReference>
<feature type="active site" evidence="10">
    <location>
        <position position="74"/>
    </location>
</feature>
<evidence type="ECO:0000256" key="3">
    <source>
        <dbReference type="ARBA" id="ARBA00022670"/>
    </source>
</evidence>
<evidence type="ECO:0000256" key="6">
    <source>
        <dbReference type="ARBA" id="ARBA00022801"/>
    </source>
</evidence>
<dbReference type="PRINTS" id="PR00727">
    <property type="entry name" value="LEADERPTASE"/>
</dbReference>
<evidence type="ECO:0000256" key="11">
    <source>
        <dbReference type="RuleBase" id="RU362041"/>
    </source>
</evidence>
<dbReference type="AlphaFoldDB" id="A0A6A6J617"/>
<keyword evidence="3 11" id="KW-0645">Protease</keyword>
<dbReference type="InterPro" id="IPR037730">
    <property type="entry name" value="IMP2"/>
</dbReference>
<dbReference type="GO" id="GO:0006465">
    <property type="term" value="P:signal peptide processing"/>
    <property type="evidence" value="ECO:0007669"/>
    <property type="project" value="InterPro"/>
</dbReference>
<sequence>GIIATVGVTFIRDHIFSVDTVRGSSMAPSLSAEEHETGKRDFVWIRRLVPTAGLQRGDIITFWKPHRPGEISIKRVIGLSGDVVFPSRGYATVPSAERGKMVGLMDGLVEGGEEGGVLIPHNHVWVEGDNWRKSYDSNDFGPISMTLIDGKATKVWRGW</sequence>
<dbReference type="InterPro" id="IPR019533">
    <property type="entry name" value="Peptidase_S26"/>
</dbReference>
<proteinExistence type="inferred from homology"/>
<keyword evidence="8 11" id="KW-0496">Mitochondrion</keyword>
<dbReference type="RefSeq" id="XP_033649569.1">
    <property type="nucleotide sequence ID" value="XM_033794856.1"/>
</dbReference>
<dbReference type="Pfam" id="PF10502">
    <property type="entry name" value="Peptidase_S26"/>
    <property type="match status" value="1"/>
</dbReference>
<dbReference type="GeneID" id="54548031"/>
<dbReference type="EMBL" id="ML986528">
    <property type="protein sequence ID" value="KAF2272030.1"/>
    <property type="molecule type" value="Genomic_DNA"/>
</dbReference>
<dbReference type="GO" id="GO:0004252">
    <property type="term" value="F:serine-type endopeptidase activity"/>
    <property type="evidence" value="ECO:0007669"/>
    <property type="project" value="InterPro"/>
</dbReference>
<reference evidence="13" key="1">
    <citation type="journal article" date="2020" name="Stud. Mycol.">
        <title>101 Dothideomycetes genomes: a test case for predicting lifestyles and emergence of pathogens.</title>
        <authorList>
            <person name="Haridas S."/>
            <person name="Albert R."/>
            <person name="Binder M."/>
            <person name="Bloem J."/>
            <person name="Labutti K."/>
            <person name="Salamov A."/>
            <person name="Andreopoulos B."/>
            <person name="Baker S."/>
            <person name="Barry K."/>
            <person name="Bills G."/>
            <person name="Bluhm B."/>
            <person name="Cannon C."/>
            <person name="Castanera R."/>
            <person name="Culley D."/>
            <person name="Daum C."/>
            <person name="Ezra D."/>
            <person name="Gonzalez J."/>
            <person name="Henrissat B."/>
            <person name="Kuo A."/>
            <person name="Liang C."/>
            <person name="Lipzen A."/>
            <person name="Lutzoni F."/>
            <person name="Magnuson J."/>
            <person name="Mondo S."/>
            <person name="Nolan M."/>
            <person name="Ohm R."/>
            <person name="Pangilinan J."/>
            <person name="Park H.-J."/>
            <person name="Ramirez L."/>
            <person name="Alfaro M."/>
            <person name="Sun H."/>
            <person name="Tritt A."/>
            <person name="Yoshinaga Y."/>
            <person name="Zwiers L.-H."/>
            <person name="Turgeon B."/>
            <person name="Goodwin S."/>
            <person name="Spatafora J."/>
            <person name="Crous P."/>
            <person name="Grigoriev I."/>
        </authorList>
    </citation>
    <scope>NUCLEOTIDE SEQUENCE</scope>
    <source>
        <strain evidence="13">CBS 379.55</strain>
    </source>
</reference>
<evidence type="ECO:0000313" key="13">
    <source>
        <dbReference type="EMBL" id="KAF2272030.1"/>
    </source>
</evidence>
<feature type="non-terminal residue" evidence="13">
    <location>
        <position position="159"/>
    </location>
</feature>
<dbReference type="InterPro" id="IPR000223">
    <property type="entry name" value="Pept_S26A_signal_pept_1"/>
</dbReference>